<sequence>MATAGEFCGSWTEFSREYPLALFELRLLNGRSLWEDEVEGSHSKLTKCPEGGRSRSLDGRNIYNSCCTLRIEYSKLSALNVKFNNDKSRDYTNPNLPTGDPGLDGLCLSESVLPQLLMANSTPPRHRSLSTDMQARLAADKQEELDRIAGREFFDKNKRIRLAWLRAASLSGVTSAKKQRQKFVSKSRIDGKEVFFSERNEENENVAERNKTFFNSFDRRCSRLPMVFASPSTSFASSPCTTTRLPNWHGEQGQDGCDDAAVFGAQGVLPTPFSGMHGLTGPLAFAGSPVTSGMPLPGFALPGANAALGVPGIRLPGSGGCVLLVSNLNQEATFHRARGDGLEGHNNLRSLELPATATVFRGRSVEEGLAQGDQCSTNFCRICEYYLMKFRGDLLHSFFCREKEGCLFTLWEVET</sequence>
<protein>
    <submittedName>
        <fullName evidence="1">Uncharacterized protein</fullName>
    </submittedName>
</protein>
<evidence type="ECO:0000313" key="1">
    <source>
        <dbReference type="EMBL" id="KAK6638524.1"/>
    </source>
</evidence>
<evidence type="ECO:0000313" key="2">
    <source>
        <dbReference type="Proteomes" id="UP001372834"/>
    </source>
</evidence>
<dbReference type="Proteomes" id="UP001372834">
    <property type="component" value="Unassembled WGS sequence"/>
</dbReference>
<comment type="caution">
    <text evidence="1">The sequence shown here is derived from an EMBL/GenBank/DDBJ whole genome shotgun (WGS) entry which is preliminary data.</text>
</comment>
<organism evidence="1 2">
    <name type="scientific">Polyplax serrata</name>
    <name type="common">Common mouse louse</name>
    <dbReference type="NCBI Taxonomy" id="468196"/>
    <lineage>
        <taxon>Eukaryota</taxon>
        <taxon>Metazoa</taxon>
        <taxon>Ecdysozoa</taxon>
        <taxon>Arthropoda</taxon>
        <taxon>Hexapoda</taxon>
        <taxon>Insecta</taxon>
        <taxon>Pterygota</taxon>
        <taxon>Neoptera</taxon>
        <taxon>Paraneoptera</taxon>
        <taxon>Psocodea</taxon>
        <taxon>Troctomorpha</taxon>
        <taxon>Phthiraptera</taxon>
        <taxon>Anoplura</taxon>
        <taxon>Polyplacidae</taxon>
        <taxon>Polyplax</taxon>
    </lineage>
</organism>
<accession>A0AAN8S8C2</accession>
<dbReference type="PANTHER" id="PTHR15592">
    <property type="entry name" value="MATRIN 3/NUCLEAR PROTEIN 220-RELATED"/>
    <property type="match status" value="1"/>
</dbReference>
<reference evidence="1 2" key="1">
    <citation type="submission" date="2023-10" db="EMBL/GenBank/DDBJ databases">
        <title>Genomes of two closely related lineages of the louse Polyplax serrata with different host specificities.</title>
        <authorList>
            <person name="Martinu J."/>
            <person name="Tarabai H."/>
            <person name="Stefka J."/>
            <person name="Hypsa V."/>
        </authorList>
    </citation>
    <scope>NUCLEOTIDE SEQUENCE [LARGE SCALE GENOMIC DNA]</scope>
    <source>
        <strain evidence="1">HR10_N</strain>
    </source>
</reference>
<dbReference type="InterPro" id="IPR012677">
    <property type="entry name" value="Nucleotide-bd_a/b_plait_sf"/>
</dbReference>
<proteinExistence type="predicted"/>
<dbReference type="Gene3D" id="3.30.70.330">
    <property type="match status" value="1"/>
</dbReference>
<dbReference type="AlphaFoldDB" id="A0AAN8S8C2"/>
<gene>
    <name evidence="1" type="ORF">RUM43_006791</name>
</gene>
<name>A0AAN8S8C2_POLSC</name>
<dbReference type="EMBL" id="JAWJWE010000003">
    <property type="protein sequence ID" value="KAK6638524.1"/>
    <property type="molecule type" value="Genomic_DNA"/>
</dbReference>